<keyword evidence="1" id="KW-0732">Signal</keyword>
<feature type="signal peptide" evidence="1">
    <location>
        <begin position="1"/>
        <end position="18"/>
    </location>
</feature>
<dbReference type="HOGENOM" id="CLU_1525096_0_0_1"/>
<evidence type="ECO:0000313" key="3">
    <source>
        <dbReference type="Proteomes" id="UP000024837"/>
    </source>
</evidence>
<dbReference type="EMBL" id="KI966433">
    <property type="protein sequence ID" value="EWC44854.1"/>
    <property type="molecule type" value="Genomic_DNA"/>
</dbReference>
<proteinExistence type="predicted"/>
<sequence>MLLSYITVIIAAIATAVATPAFEVSSPAKRQVVPAPVLFGPFRLRFEARWATYRNRYAFVEAFDAVRPAALASASVFNYENSTGRLWVGSNPLVATVGGLRLNLTSNLAPLAFGSLFQVTCISSGGVTYQTSFNFTNNGSLTLGGVSTWHGCTTRSSIGLGAGINFQFGAGPSSTLDCQDVFLQHEAISPSTS</sequence>
<keyword evidence="3" id="KW-1185">Reference proteome</keyword>
<name>W7HNY1_9PEZI</name>
<gene>
    <name evidence="2" type="ORF">DRE_00913</name>
</gene>
<reference evidence="2 3" key="1">
    <citation type="submission" date="2013-05" db="EMBL/GenBank/DDBJ databases">
        <title>Drechslerella stenobrocha genome reveals carnivorous origination and mechanical trapping mechanism of predatory fungi.</title>
        <authorList>
            <person name="Liu X."/>
            <person name="Zhang W."/>
            <person name="Liu K."/>
        </authorList>
    </citation>
    <scope>NUCLEOTIDE SEQUENCE [LARGE SCALE GENOMIC DNA]</scope>
    <source>
        <strain evidence="2 3">248</strain>
    </source>
</reference>
<feature type="chain" id="PRO_5004893590" evidence="1">
    <location>
        <begin position="19"/>
        <end position="193"/>
    </location>
</feature>
<protein>
    <submittedName>
        <fullName evidence="2">Uncharacterized protein</fullName>
    </submittedName>
</protein>
<dbReference type="AlphaFoldDB" id="W7HNY1"/>
<evidence type="ECO:0000256" key="1">
    <source>
        <dbReference type="SAM" id="SignalP"/>
    </source>
</evidence>
<evidence type="ECO:0000313" key="2">
    <source>
        <dbReference type="EMBL" id="EWC44854.1"/>
    </source>
</evidence>
<accession>W7HNY1</accession>
<organism evidence="2 3">
    <name type="scientific">Drechslerella stenobrocha 248</name>
    <dbReference type="NCBI Taxonomy" id="1043628"/>
    <lineage>
        <taxon>Eukaryota</taxon>
        <taxon>Fungi</taxon>
        <taxon>Dikarya</taxon>
        <taxon>Ascomycota</taxon>
        <taxon>Pezizomycotina</taxon>
        <taxon>Orbiliomycetes</taxon>
        <taxon>Orbiliales</taxon>
        <taxon>Orbiliaceae</taxon>
        <taxon>Drechslerella</taxon>
    </lineage>
</organism>
<dbReference type="OrthoDB" id="5276363at2759"/>
<dbReference type="Proteomes" id="UP000024837">
    <property type="component" value="Unassembled WGS sequence"/>
</dbReference>